<comment type="caution">
    <text evidence="1">The sequence shown here is derived from an EMBL/GenBank/DDBJ whole genome shotgun (WGS) entry which is preliminary data.</text>
</comment>
<sequence>MSAPPLALDTAQVVRALREALHARGITTPVEDGAHLFPESTKGWVRLGLLDLDSAALLVRLLAQTPDSPPRAGCES</sequence>
<protein>
    <submittedName>
        <fullName evidence="1">Uncharacterized protein</fullName>
    </submittedName>
</protein>
<keyword evidence="2" id="KW-1185">Reference proteome</keyword>
<dbReference type="EMBL" id="JBHEZZ010000030">
    <property type="protein sequence ID" value="MFC1406557.1"/>
    <property type="molecule type" value="Genomic_DNA"/>
</dbReference>
<evidence type="ECO:0000313" key="2">
    <source>
        <dbReference type="Proteomes" id="UP001592528"/>
    </source>
</evidence>
<gene>
    <name evidence="1" type="ORF">ACEZDJ_35205</name>
</gene>
<reference evidence="1 2" key="1">
    <citation type="submission" date="2024-09" db="EMBL/GenBank/DDBJ databases">
        <authorList>
            <person name="Lee S.D."/>
        </authorList>
    </citation>
    <scope>NUCLEOTIDE SEQUENCE [LARGE SCALE GENOMIC DNA]</scope>
    <source>
        <strain evidence="1 2">N1-5</strain>
    </source>
</reference>
<dbReference type="RefSeq" id="WP_030261546.1">
    <property type="nucleotide sequence ID" value="NZ_JBHEZZ010000030.1"/>
</dbReference>
<dbReference type="Proteomes" id="UP001592528">
    <property type="component" value="Unassembled WGS sequence"/>
</dbReference>
<name>A0ABV6UYM1_9ACTN</name>
<accession>A0ABV6UYM1</accession>
<proteinExistence type="predicted"/>
<evidence type="ECO:0000313" key="1">
    <source>
        <dbReference type="EMBL" id="MFC1406557.1"/>
    </source>
</evidence>
<organism evidence="1 2">
    <name type="scientific">Streptacidiphilus cavernicola</name>
    <dbReference type="NCBI Taxonomy" id="3342716"/>
    <lineage>
        <taxon>Bacteria</taxon>
        <taxon>Bacillati</taxon>
        <taxon>Actinomycetota</taxon>
        <taxon>Actinomycetes</taxon>
        <taxon>Kitasatosporales</taxon>
        <taxon>Streptomycetaceae</taxon>
        <taxon>Streptacidiphilus</taxon>
    </lineage>
</organism>